<dbReference type="Proteomes" id="UP001145087">
    <property type="component" value="Unassembled WGS sequence"/>
</dbReference>
<accession>A0A9X3F7B0</accession>
<feature type="transmembrane region" description="Helical" evidence="2">
    <location>
        <begin position="20"/>
        <end position="39"/>
    </location>
</feature>
<dbReference type="AlphaFoldDB" id="A0A9X3F7B0"/>
<feature type="transmembrane region" description="Helical" evidence="2">
    <location>
        <begin position="156"/>
        <end position="173"/>
    </location>
</feature>
<keyword evidence="4" id="KW-1185">Reference proteome</keyword>
<reference evidence="3" key="1">
    <citation type="submission" date="2022-11" db="EMBL/GenBank/DDBJ databases">
        <title>Marilongibacter aestuarii gen. nov., sp. nov., isolated from tidal flat sediment.</title>
        <authorList>
            <person name="Jiayan W."/>
        </authorList>
    </citation>
    <scope>NUCLEOTIDE SEQUENCE</scope>
    <source>
        <strain evidence="3">Z1-6</strain>
    </source>
</reference>
<evidence type="ECO:0000256" key="2">
    <source>
        <dbReference type="SAM" id="Phobius"/>
    </source>
</evidence>
<comment type="caution">
    <text evidence="3">The sequence shown here is derived from an EMBL/GenBank/DDBJ whole genome shotgun (WGS) entry which is preliminary data.</text>
</comment>
<gene>
    <name evidence="3" type="ORF">OU798_16135</name>
</gene>
<feature type="region of interest" description="Disordered" evidence="1">
    <location>
        <begin position="735"/>
        <end position="754"/>
    </location>
</feature>
<organism evidence="3 4">
    <name type="scientific">Draconibacterium aestuarii</name>
    <dbReference type="NCBI Taxonomy" id="2998507"/>
    <lineage>
        <taxon>Bacteria</taxon>
        <taxon>Pseudomonadati</taxon>
        <taxon>Bacteroidota</taxon>
        <taxon>Bacteroidia</taxon>
        <taxon>Marinilabiliales</taxon>
        <taxon>Prolixibacteraceae</taxon>
        <taxon>Draconibacterium</taxon>
    </lineage>
</organism>
<evidence type="ECO:0008006" key="5">
    <source>
        <dbReference type="Google" id="ProtNLM"/>
    </source>
</evidence>
<dbReference type="SUPFAM" id="SSF58104">
    <property type="entry name" value="Methyl-accepting chemotaxis protein (MCP) signaling domain"/>
    <property type="match status" value="1"/>
</dbReference>
<evidence type="ECO:0000313" key="4">
    <source>
        <dbReference type="Proteomes" id="UP001145087"/>
    </source>
</evidence>
<keyword evidence="2" id="KW-0472">Membrane</keyword>
<evidence type="ECO:0000313" key="3">
    <source>
        <dbReference type="EMBL" id="MCY1721884.1"/>
    </source>
</evidence>
<feature type="compositionally biased region" description="Basic and acidic residues" evidence="1">
    <location>
        <begin position="927"/>
        <end position="937"/>
    </location>
</feature>
<name>A0A9X3F7B0_9BACT</name>
<evidence type="ECO:0000256" key="1">
    <source>
        <dbReference type="SAM" id="MobiDB-lite"/>
    </source>
</evidence>
<feature type="transmembrane region" description="Helical" evidence="2">
    <location>
        <begin position="59"/>
        <end position="83"/>
    </location>
</feature>
<proteinExistence type="predicted"/>
<protein>
    <recommendedName>
        <fullName evidence="5">DUF4175 domain-containing protein</fullName>
    </recommendedName>
</protein>
<keyword evidence="2" id="KW-0812">Transmembrane</keyword>
<dbReference type="EMBL" id="JAPOHD010000029">
    <property type="protein sequence ID" value="MCY1721884.1"/>
    <property type="molecule type" value="Genomic_DNA"/>
</dbReference>
<keyword evidence="2" id="KW-1133">Transmembrane helix</keyword>
<feature type="region of interest" description="Disordered" evidence="1">
    <location>
        <begin position="905"/>
        <end position="937"/>
    </location>
</feature>
<sequence>MTENFNILVNKLNSFKLKYYLFQLVKGLVLSAIILLLLYTVFSVVEYFVYLSSDVRKLIFYGLIIFSTLLILQFVGIPVLRLLHILKPIDLKSSSSLIQKHFSDIKDKLLNIIELADFNDNKYSNEIVLASIDQKINELKVFDFNDAVQFKNIRNIGMYLIISILMMVGIAVSNKNVFTDSTNRLLHYNQEFVKPAPFAFELINTSLKAKKGDSYIIQVNAEGDEIPKIVYINIEGNNYLMKTNSAGSYQFEMASVINPVTFYFTDLKYKSDSYNLKLLPKPGIINFTTGIYPPKYTGLQNLFLDNIGDVQIPNGTKVEWRFNGIDVDSLYVLLNDSVKLYAAKEGDVFQLEKRFYKSGKYNVFIRNKVTEPELALSYSVDVIPDLFPEIDVMQVKDSMRLTRFFFKGVVGDDYGFSKLTFHYNINNSDSTIAVPFVKYLTDQEFYFSYDFKDLPDTKGAVSYYFSVTDNDVINGYKTTTSNSYLFEFPNREELLANEAEQFRNIEKMFEESQTLAKEINDDIKNLQLKNMETNNSDWEKSQMVSDIVQKQNKLEQLYNKIKQDNESLNNYMNSFDQHSEEMMEKQKQIEELLDEVFTDELRELMEEFNKLAENFDSKNLNQLAKDMDLTMEDLQKQLDKNLEMLKKLKMEQKLQNVIDEVNKMADEEEKMAKEVNEKKNYEETKEKVEQHQEGLKDLRNQLKETLEINKEHENPMNFDDFSEDFEEIDKSMENSKENLDKKNKKKSSSGLKNTSEQLQNMAFGMQQMLDMNTQKQNQENIQNLRQILSNLILLSFTQEEVLVDLERIDAKDPSLIQLNQKQKRIVDQSKIVRDSLYSLAMRTPQISSMVNNELVSMELNLSKAKDQMEEALFPSARSSQQFVITAANNMALILNEALENLEKMQANSKPGDQQCENPGQGSSGMGDMKKQSESMKEQLQKMIDEMKNGNQGKMSQQMGQSLMQHEMMQQMLRDMMNNGSVGSDAKKALQHIDDLLEQNRKELMNKSINAQTIARQNLITTRLLEAEKAEMEREFEDKRESESAEDFYSNPVKFFEYKEKENYSIEYLNKNSHKLNNFYNKKYKQYLNKIQAK</sequence>
<feature type="compositionally biased region" description="Polar residues" evidence="1">
    <location>
        <begin position="905"/>
        <end position="920"/>
    </location>
</feature>